<keyword evidence="2" id="KW-0732">Signal</keyword>
<dbReference type="PANTHER" id="PTHR12916:SF4">
    <property type="entry name" value="UNINFLATABLE, ISOFORM C"/>
    <property type="match status" value="1"/>
</dbReference>
<evidence type="ECO:0000313" key="10">
    <source>
        <dbReference type="EnsemblMetazoa" id="AALB008573-PA"/>
    </source>
</evidence>
<evidence type="ECO:0000256" key="2">
    <source>
        <dbReference type="ARBA" id="ARBA00022729"/>
    </source>
</evidence>
<keyword evidence="3" id="KW-0677">Repeat</keyword>
<name>A0A182FPV4_ANOAL</name>
<dbReference type="SUPFAM" id="SSF57196">
    <property type="entry name" value="EGF/Laminin"/>
    <property type="match status" value="4"/>
</dbReference>
<feature type="domain" description="EGF-like" evidence="9">
    <location>
        <begin position="174"/>
        <end position="210"/>
    </location>
</feature>
<dbReference type="GO" id="GO:0048731">
    <property type="term" value="P:system development"/>
    <property type="evidence" value="ECO:0007669"/>
    <property type="project" value="UniProtKB-ARBA"/>
</dbReference>
<dbReference type="Pfam" id="PF23575">
    <property type="entry name" value="JAG1"/>
    <property type="match status" value="1"/>
</dbReference>
<dbReference type="Pfam" id="PF12661">
    <property type="entry name" value="hEGF"/>
    <property type="match status" value="1"/>
</dbReference>
<proteinExistence type="predicted"/>
<dbReference type="PROSITE" id="PS00010">
    <property type="entry name" value="ASX_HYDROXYL"/>
    <property type="match status" value="2"/>
</dbReference>
<feature type="region of interest" description="Disordered" evidence="7">
    <location>
        <begin position="530"/>
        <end position="556"/>
    </location>
</feature>
<feature type="region of interest" description="Disordered" evidence="7">
    <location>
        <begin position="1"/>
        <end position="23"/>
    </location>
</feature>
<dbReference type="FunFam" id="2.10.25.10:FF:000117">
    <property type="entry name" value="Delta-like protein"/>
    <property type="match status" value="1"/>
</dbReference>
<dbReference type="Gene3D" id="2.10.25.10">
    <property type="entry name" value="Laminin"/>
    <property type="match status" value="5"/>
</dbReference>
<dbReference type="InterPro" id="IPR000742">
    <property type="entry name" value="EGF"/>
</dbReference>
<evidence type="ECO:0000256" key="3">
    <source>
        <dbReference type="ARBA" id="ARBA00022737"/>
    </source>
</evidence>
<feature type="domain" description="EGF-like" evidence="9">
    <location>
        <begin position="58"/>
        <end position="94"/>
    </location>
</feature>
<dbReference type="EnsemblMetazoa" id="AALB008573-RA">
    <property type="protein sequence ID" value="AALB008573-PA"/>
    <property type="gene ID" value="AALB008573"/>
</dbReference>
<feature type="domain" description="EGF-like" evidence="9">
    <location>
        <begin position="19"/>
        <end position="56"/>
    </location>
</feature>
<feature type="domain" description="EGF-like" evidence="9">
    <location>
        <begin position="136"/>
        <end position="172"/>
    </location>
</feature>
<evidence type="ECO:0000313" key="11">
    <source>
        <dbReference type="Proteomes" id="UP000069272"/>
    </source>
</evidence>
<feature type="disulfide bond" evidence="6">
    <location>
        <begin position="200"/>
        <end position="209"/>
    </location>
</feature>
<dbReference type="GO" id="GO:0003008">
    <property type="term" value="P:system process"/>
    <property type="evidence" value="ECO:0007669"/>
    <property type="project" value="UniProtKB-ARBA"/>
</dbReference>
<evidence type="ECO:0000259" key="9">
    <source>
        <dbReference type="PROSITE" id="PS50026"/>
    </source>
</evidence>
<dbReference type="SMART" id="SM00179">
    <property type="entry name" value="EGF_CA"/>
    <property type="match status" value="3"/>
</dbReference>
<dbReference type="CDD" id="cd00054">
    <property type="entry name" value="EGF_CA"/>
    <property type="match status" value="3"/>
</dbReference>
<dbReference type="AlphaFoldDB" id="A0A182FPV4"/>
<dbReference type="GO" id="GO:0005509">
    <property type="term" value="F:calcium ion binding"/>
    <property type="evidence" value="ECO:0007669"/>
    <property type="project" value="InterPro"/>
</dbReference>
<dbReference type="VEuPathDB" id="VectorBase:AALB20_036609"/>
<keyword evidence="8" id="KW-0812">Transmembrane</keyword>
<dbReference type="PROSITE" id="PS01187">
    <property type="entry name" value="EGF_CA"/>
    <property type="match status" value="2"/>
</dbReference>
<sequence length="746" mass="77969">MGGNPSNPKGGGCSAPSASNDTAPTIPCSGRGKCESSAMMGSSCVCQAGFTGPYCQHNVNECTSNPCNNKGICIDGEGDFTCECQPGWTGKTCAERAVQCQQGECQNGGSCSPSPFDGVPHCRCTPGYGGPFCDVEIDQCQGQPCHNSGTCESGPGWFRCLCAKGFSGPDCRINVNECSPQPCLGGATCKDGIGGFTCICPPGRRGVRCEILLSDPASVCSNTTSNSPYDPLVGSEPTPSRTGTSSSPPDESNCNSCICVNGKPRCSNLWCGLSNCLNRNTTAVGTACESHQVCVPTSQESCLAPPCRPRGDCRNFEQSRRVAPPKIPAPTDCWPNQVPYESPRTITQEQINTDRPFCCCIPQATLGTTCARISILLELNRLVRGTSVDGLCYLLRLQLGERLIKSSAFDVSIFIVVLCDLKAGTNDTIEVTLSTPTDPVGGSASLTEAVRILAEILSRQQGVPNDSFQTDSVAEAAPLTSILEVKVETALVNEGTNGSNYLIAVGFGIATVALCLGAFVALLWRQKVHSHSGSGTNLSPHLDLSRGMEEEKSNNLQNEENFRRYANPLKASASSLRGAMELSLNPAPEINQIAGPSTLHRSQQLYPPCAPGVGGVDGGAEFEKDPEKHVHANAKPANRNSSHILLHKTQNSDVLNTKNIVSAMDSQHKDFGKRSINDHTSASTTNVSTIGIAGATVAAATTTATGTGTTGAGVPLGNSIGATTDASSSMGSLAQDVCADVLTVHV</sequence>
<feature type="disulfide bond" evidence="6">
    <location>
        <begin position="84"/>
        <end position="93"/>
    </location>
</feature>
<evidence type="ECO:0000256" key="7">
    <source>
        <dbReference type="SAM" id="MobiDB-lite"/>
    </source>
</evidence>
<dbReference type="PROSITE" id="PS00022">
    <property type="entry name" value="EGF_1"/>
    <property type="match status" value="5"/>
</dbReference>
<feature type="compositionally biased region" description="Basic and acidic residues" evidence="7">
    <location>
        <begin position="543"/>
        <end position="553"/>
    </location>
</feature>
<feature type="compositionally biased region" description="Low complexity" evidence="7">
    <location>
        <begin position="237"/>
        <end position="249"/>
    </location>
</feature>
<feature type="disulfide bond" evidence="6">
    <location>
        <begin position="105"/>
        <end position="122"/>
    </location>
</feature>
<reference evidence="10" key="2">
    <citation type="submission" date="2022-08" db="UniProtKB">
        <authorList>
            <consortium name="EnsemblMetazoa"/>
        </authorList>
    </citation>
    <scope>IDENTIFICATION</scope>
    <source>
        <strain evidence="10">STECLA/ALBI9_A</strain>
    </source>
</reference>
<dbReference type="PANTHER" id="PTHR12916">
    <property type="entry name" value="CYTOCHROME C OXIDASE POLYPEPTIDE VIC-2"/>
    <property type="match status" value="1"/>
</dbReference>
<keyword evidence="5" id="KW-0325">Glycoprotein</keyword>
<protein>
    <recommendedName>
        <fullName evidence="9">EGF-like domain-containing protein</fullName>
    </recommendedName>
</protein>
<dbReference type="GO" id="GO:0005112">
    <property type="term" value="F:Notch binding"/>
    <property type="evidence" value="ECO:0007669"/>
    <property type="project" value="TreeGrafter"/>
</dbReference>
<dbReference type="InterPro" id="IPR001007">
    <property type="entry name" value="VWF_dom"/>
</dbReference>
<evidence type="ECO:0000256" key="5">
    <source>
        <dbReference type="ARBA" id="ARBA00023180"/>
    </source>
</evidence>
<feature type="disulfide bond" evidence="6">
    <location>
        <begin position="124"/>
        <end position="133"/>
    </location>
</feature>
<reference evidence="10 11" key="1">
    <citation type="journal article" date="2017" name="G3 (Bethesda)">
        <title>The Physical Genome Mapping of Anopheles albimanus Corrected Scaffold Misassemblies and Identified Interarm Rearrangements in Genus Anopheles.</title>
        <authorList>
            <person name="Artemov G.N."/>
            <person name="Peery A.N."/>
            <person name="Jiang X."/>
            <person name="Tu Z."/>
            <person name="Stegniy V.N."/>
            <person name="Sharakhova M.V."/>
            <person name="Sharakhov I.V."/>
        </authorList>
    </citation>
    <scope>NUCLEOTIDE SEQUENCE [LARGE SCALE GENOMIC DNA]</scope>
    <source>
        <strain evidence="10 11">ALBI9_A</strain>
    </source>
</reference>
<dbReference type="GO" id="GO:0007219">
    <property type="term" value="P:Notch signaling pathway"/>
    <property type="evidence" value="ECO:0007669"/>
    <property type="project" value="TreeGrafter"/>
</dbReference>
<feature type="compositionally biased region" description="Gly residues" evidence="7">
    <location>
        <begin position="1"/>
        <end position="13"/>
    </location>
</feature>
<dbReference type="GO" id="GO:0048513">
    <property type="term" value="P:animal organ development"/>
    <property type="evidence" value="ECO:0007669"/>
    <property type="project" value="UniProtKB-ARBA"/>
</dbReference>
<dbReference type="STRING" id="7167.A0A182FPV4"/>
<keyword evidence="1 6" id="KW-0245">EGF-like domain</keyword>
<dbReference type="VEuPathDB" id="VectorBase:AALB008573"/>
<dbReference type="Proteomes" id="UP000069272">
    <property type="component" value="Chromosome 2R"/>
</dbReference>
<keyword evidence="4 6" id="KW-1015">Disulfide bond</keyword>
<dbReference type="InterPro" id="IPR056986">
    <property type="entry name" value="JAG1_1/2_dom"/>
</dbReference>
<accession>A0A182FPV4</accession>
<dbReference type="InterPro" id="IPR018097">
    <property type="entry name" value="EGF_Ca-bd_CS"/>
</dbReference>
<evidence type="ECO:0000256" key="8">
    <source>
        <dbReference type="SAM" id="Phobius"/>
    </source>
</evidence>
<dbReference type="Pfam" id="PF00008">
    <property type="entry name" value="EGF"/>
    <property type="match status" value="2"/>
</dbReference>
<keyword evidence="8" id="KW-1133">Transmembrane helix</keyword>
<organism evidence="10 11">
    <name type="scientific">Anopheles albimanus</name>
    <name type="common">New world malaria mosquito</name>
    <dbReference type="NCBI Taxonomy" id="7167"/>
    <lineage>
        <taxon>Eukaryota</taxon>
        <taxon>Metazoa</taxon>
        <taxon>Ecdysozoa</taxon>
        <taxon>Arthropoda</taxon>
        <taxon>Hexapoda</taxon>
        <taxon>Insecta</taxon>
        <taxon>Pterygota</taxon>
        <taxon>Neoptera</taxon>
        <taxon>Endopterygota</taxon>
        <taxon>Diptera</taxon>
        <taxon>Nematocera</taxon>
        <taxon>Culicoidea</taxon>
        <taxon>Culicidae</taxon>
        <taxon>Anophelinae</taxon>
        <taxon>Anopheles</taxon>
    </lineage>
</organism>
<feature type="disulfide bond" evidence="6">
    <location>
        <begin position="46"/>
        <end position="55"/>
    </location>
</feature>
<dbReference type="SMART" id="SM00215">
    <property type="entry name" value="VWC_out"/>
    <property type="match status" value="1"/>
</dbReference>
<dbReference type="InterPro" id="IPR013032">
    <property type="entry name" value="EGF-like_CS"/>
</dbReference>
<keyword evidence="8" id="KW-0472">Membrane</keyword>
<dbReference type="InterPro" id="IPR001881">
    <property type="entry name" value="EGF-like_Ca-bd_dom"/>
</dbReference>
<dbReference type="PROSITE" id="PS50026">
    <property type="entry name" value="EGF_3"/>
    <property type="match status" value="5"/>
</dbReference>
<evidence type="ECO:0000256" key="6">
    <source>
        <dbReference type="PROSITE-ProRule" id="PRU00076"/>
    </source>
</evidence>
<dbReference type="SMART" id="SM00181">
    <property type="entry name" value="EGF"/>
    <property type="match status" value="5"/>
</dbReference>
<keyword evidence="11" id="KW-1185">Reference proteome</keyword>
<evidence type="ECO:0000256" key="1">
    <source>
        <dbReference type="ARBA" id="ARBA00022536"/>
    </source>
</evidence>
<feature type="transmembrane region" description="Helical" evidence="8">
    <location>
        <begin position="501"/>
        <end position="524"/>
    </location>
</feature>
<dbReference type="GO" id="GO:0048468">
    <property type="term" value="P:cell development"/>
    <property type="evidence" value="ECO:0007669"/>
    <property type="project" value="UniProtKB-ARBA"/>
</dbReference>
<comment type="caution">
    <text evidence="6">Lacks conserved residue(s) required for the propagation of feature annotation.</text>
</comment>
<dbReference type="FunFam" id="2.10.25.10:FF:000321">
    <property type="entry name" value="Protein delta homolog 1"/>
    <property type="match status" value="1"/>
</dbReference>
<dbReference type="GO" id="GO:0005886">
    <property type="term" value="C:plasma membrane"/>
    <property type="evidence" value="ECO:0007669"/>
    <property type="project" value="UniProtKB-ARBA"/>
</dbReference>
<feature type="region of interest" description="Disordered" evidence="7">
    <location>
        <begin position="221"/>
        <end position="253"/>
    </location>
</feature>
<feature type="disulfide bond" evidence="6">
    <location>
        <begin position="162"/>
        <end position="171"/>
    </location>
</feature>
<feature type="domain" description="EGF-like" evidence="9">
    <location>
        <begin position="96"/>
        <end position="134"/>
    </location>
</feature>
<dbReference type="PRINTS" id="PR00010">
    <property type="entry name" value="EGFBLOOD"/>
</dbReference>
<evidence type="ECO:0000256" key="4">
    <source>
        <dbReference type="ARBA" id="ARBA00023157"/>
    </source>
</evidence>
<dbReference type="PROSITE" id="PS01186">
    <property type="entry name" value="EGF_2"/>
    <property type="match status" value="4"/>
</dbReference>
<dbReference type="InterPro" id="IPR000152">
    <property type="entry name" value="EGF-type_Asp/Asn_hydroxyl_site"/>
</dbReference>
<dbReference type="FunFam" id="2.10.25.10:FF:000613">
    <property type="entry name" value="Delta-like protein"/>
    <property type="match status" value="1"/>
</dbReference>